<dbReference type="EMBL" id="LUKN01002028">
    <property type="protein sequence ID" value="OAQ99785.1"/>
    <property type="molecule type" value="Genomic_DNA"/>
</dbReference>
<evidence type="ECO:0000313" key="3">
    <source>
        <dbReference type="Proteomes" id="UP000243081"/>
    </source>
</evidence>
<comment type="caution">
    <text evidence="2">The sequence shown here is derived from an EMBL/GenBank/DDBJ whole genome shotgun (WGS) entry which is preliminary data.</text>
</comment>
<dbReference type="InterPro" id="IPR012349">
    <property type="entry name" value="Split_barrel_FMN-bd"/>
</dbReference>
<proteinExistence type="predicted"/>
<name>A0A179IAU8_CORDF</name>
<accession>A0A179IAU8</accession>
<evidence type="ECO:0000259" key="1">
    <source>
        <dbReference type="Pfam" id="PF01243"/>
    </source>
</evidence>
<evidence type="ECO:0000313" key="2">
    <source>
        <dbReference type="EMBL" id="OAQ99785.1"/>
    </source>
</evidence>
<organism evidence="2 3">
    <name type="scientific">Cordyceps confragosa</name>
    <name type="common">Lecanicillium lecanii</name>
    <dbReference type="NCBI Taxonomy" id="2714763"/>
    <lineage>
        <taxon>Eukaryota</taxon>
        <taxon>Fungi</taxon>
        <taxon>Dikarya</taxon>
        <taxon>Ascomycota</taxon>
        <taxon>Pezizomycotina</taxon>
        <taxon>Sordariomycetes</taxon>
        <taxon>Hypocreomycetidae</taxon>
        <taxon>Hypocreales</taxon>
        <taxon>Cordycipitaceae</taxon>
        <taxon>Akanthomyces</taxon>
    </lineage>
</organism>
<dbReference type="Pfam" id="PF01243">
    <property type="entry name" value="PNPOx_N"/>
    <property type="match status" value="1"/>
</dbReference>
<dbReference type="Proteomes" id="UP000243081">
    <property type="component" value="Unassembled WGS sequence"/>
</dbReference>
<dbReference type="PANTHER" id="PTHR39336">
    <property type="entry name" value="PYRIDOXAMINE PHOSPHATE OXIDASE FAMILY PROTEIN (AFU_ORTHOLOGUE AFUA_6G11440)"/>
    <property type="match status" value="1"/>
</dbReference>
<dbReference type="PANTHER" id="PTHR39336:SF1">
    <property type="entry name" value="PYRIDOXAMINE PHOSPHATE OXIDASE FAMILY PROTEIN (AFU_ORTHOLOGUE AFUA_6G11440)"/>
    <property type="match status" value="1"/>
</dbReference>
<dbReference type="OMA" id="SGCETIC"/>
<dbReference type="Gene3D" id="2.30.110.10">
    <property type="entry name" value="Electron Transport, Fmn-binding Protein, Chain A"/>
    <property type="match status" value="1"/>
</dbReference>
<feature type="domain" description="Pyridoxamine 5'-phosphate oxidase N-terminal" evidence="1">
    <location>
        <begin position="9"/>
        <end position="135"/>
    </location>
</feature>
<dbReference type="OrthoDB" id="539398at2759"/>
<dbReference type="InterPro" id="IPR011576">
    <property type="entry name" value="Pyridox_Oxase_N"/>
</dbReference>
<dbReference type="SUPFAM" id="SSF50475">
    <property type="entry name" value="FMN-binding split barrel"/>
    <property type="match status" value="1"/>
</dbReference>
<sequence length="250" mass="28206">MHPSYTALPDSLRDWALRQPVFFVASAPLRGRHVNLSPKGLPESSLAVLSPSQVAYVDSTGSGCETISHIRENGRVTLLFCSFDKVPRTLRLYCTGTVVEFDEAEYEDWLERMGGKNLVAARAVIVLHVFKVQLSCGFGVPLLALDPDPTLLDPKPCLQTRSRLQEYAQYTIDRGQLRGYQMKNNFESLDGLPGMHSALRDSGRSIWWAECKNWHSRNQHRLQLVQYGIVGLFAILILQTWPSDRHTPKV</sequence>
<keyword evidence="3" id="KW-1185">Reference proteome</keyword>
<dbReference type="AlphaFoldDB" id="A0A179IAU8"/>
<protein>
    <recommendedName>
        <fullName evidence="1">Pyridoxamine 5'-phosphate oxidase N-terminal domain-containing protein</fullName>
    </recommendedName>
</protein>
<gene>
    <name evidence="2" type="ORF">LLEC1_06514</name>
</gene>
<reference evidence="2 3" key="1">
    <citation type="submission" date="2016-03" db="EMBL/GenBank/DDBJ databases">
        <title>Fine-scale spatial genetic structure of a fungal parasite of coffee scale insects.</title>
        <authorList>
            <person name="Jackson D."/>
            <person name="Zemenick K.A."/>
            <person name="Malloure B."/>
            <person name="Quandt C.A."/>
            <person name="James T.Y."/>
        </authorList>
    </citation>
    <scope>NUCLEOTIDE SEQUENCE [LARGE SCALE GENOMIC DNA]</scope>
    <source>
        <strain evidence="2 3">UM487</strain>
    </source>
</reference>